<feature type="coiled-coil region" evidence="1">
    <location>
        <begin position="846"/>
        <end position="873"/>
    </location>
</feature>
<keyword evidence="4" id="KW-1185">Reference proteome</keyword>
<feature type="compositionally biased region" description="Polar residues" evidence="2">
    <location>
        <begin position="45"/>
        <end position="62"/>
    </location>
</feature>
<protein>
    <submittedName>
        <fullName evidence="3">Uncharacterized protein</fullName>
    </submittedName>
</protein>
<dbReference type="Gene3D" id="1.10.287.1490">
    <property type="match status" value="1"/>
</dbReference>
<dbReference type="EMBL" id="JABCKV010000071">
    <property type="protein sequence ID" value="KAG5644399.1"/>
    <property type="molecule type" value="Genomic_DNA"/>
</dbReference>
<feature type="coiled-coil region" evidence="1">
    <location>
        <begin position="629"/>
        <end position="712"/>
    </location>
</feature>
<feature type="region of interest" description="Disordered" evidence="2">
    <location>
        <begin position="103"/>
        <end position="163"/>
    </location>
</feature>
<reference evidence="3" key="2">
    <citation type="submission" date="2021-10" db="EMBL/GenBank/DDBJ databases">
        <title>Phylogenomics reveals ancestral predisposition of the termite-cultivated fungus Termitomyces towards a domesticated lifestyle.</title>
        <authorList>
            <person name="Auxier B."/>
            <person name="Grum-Grzhimaylo A."/>
            <person name="Cardenas M.E."/>
            <person name="Lodge J.D."/>
            <person name="Laessoe T."/>
            <person name="Pedersen O."/>
            <person name="Smith M.E."/>
            <person name="Kuyper T.W."/>
            <person name="Franco-Molano E.A."/>
            <person name="Baroni T.J."/>
            <person name="Aanen D.K."/>
        </authorList>
    </citation>
    <scope>NUCLEOTIDE SEQUENCE</scope>
    <source>
        <strain evidence="3">AP01</strain>
        <tissue evidence="3">Mycelium</tissue>
    </source>
</reference>
<accession>A0A9P7KCQ0</accession>
<evidence type="ECO:0000313" key="3">
    <source>
        <dbReference type="EMBL" id="KAG5644399.1"/>
    </source>
</evidence>
<feature type="coiled-coil region" evidence="1">
    <location>
        <begin position="375"/>
        <end position="423"/>
    </location>
</feature>
<keyword evidence="1" id="KW-0175">Coiled coil</keyword>
<evidence type="ECO:0000256" key="1">
    <source>
        <dbReference type="SAM" id="Coils"/>
    </source>
</evidence>
<evidence type="ECO:0000256" key="2">
    <source>
        <dbReference type="SAM" id="MobiDB-lite"/>
    </source>
</evidence>
<feature type="compositionally biased region" description="Pro residues" evidence="2">
    <location>
        <begin position="130"/>
        <end position="139"/>
    </location>
</feature>
<proteinExistence type="predicted"/>
<feature type="coiled-coil region" evidence="1">
    <location>
        <begin position="464"/>
        <end position="522"/>
    </location>
</feature>
<feature type="region of interest" description="Disordered" evidence="2">
    <location>
        <begin position="45"/>
        <end position="64"/>
    </location>
</feature>
<feature type="compositionally biased region" description="Polar residues" evidence="2">
    <location>
        <begin position="884"/>
        <end position="903"/>
    </location>
</feature>
<feature type="compositionally biased region" description="Polar residues" evidence="2">
    <location>
        <begin position="22"/>
        <end position="31"/>
    </location>
</feature>
<dbReference type="Proteomes" id="UP000775547">
    <property type="component" value="Unassembled WGS sequence"/>
</dbReference>
<organism evidence="3 4">
    <name type="scientific">Asterophora parasitica</name>
    <dbReference type="NCBI Taxonomy" id="117018"/>
    <lineage>
        <taxon>Eukaryota</taxon>
        <taxon>Fungi</taxon>
        <taxon>Dikarya</taxon>
        <taxon>Basidiomycota</taxon>
        <taxon>Agaricomycotina</taxon>
        <taxon>Agaricomycetes</taxon>
        <taxon>Agaricomycetidae</taxon>
        <taxon>Agaricales</taxon>
        <taxon>Tricholomatineae</taxon>
        <taxon>Lyophyllaceae</taxon>
        <taxon>Asterophora</taxon>
    </lineage>
</organism>
<dbReference type="OrthoDB" id="3246510at2759"/>
<feature type="region of interest" description="Disordered" evidence="2">
    <location>
        <begin position="1"/>
        <end position="37"/>
    </location>
</feature>
<feature type="coiled-coil region" evidence="1">
    <location>
        <begin position="566"/>
        <end position="600"/>
    </location>
</feature>
<dbReference type="AlphaFoldDB" id="A0A9P7KCQ0"/>
<name>A0A9P7KCQ0_9AGAR</name>
<gene>
    <name evidence="3" type="ORF">DXG03_008566</name>
</gene>
<reference evidence="3" key="1">
    <citation type="submission" date="2020-07" db="EMBL/GenBank/DDBJ databases">
        <authorList>
            <person name="Nieuwenhuis M."/>
            <person name="Van De Peppel L.J.J."/>
        </authorList>
    </citation>
    <scope>NUCLEOTIDE SEQUENCE</scope>
    <source>
        <strain evidence="3">AP01</strain>
        <tissue evidence="3">Mycelium</tissue>
    </source>
</reference>
<feature type="coiled-coil region" evidence="1">
    <location>
        <begin position="754"/>
        <end position="810"/>
    </location>
</feature>
<sequence length="1023" mass="113812">MSQQENITETHERGLVGYDNSFRPSRSQVANATKRPPIFPALQRFQNPQSQKQAQYQSNPQKRVSRPFFSLLQPNSVPSSQNASQNLYDYPPRALKLEELSDRIQSSPPPHLSSDAHISTHDEFSQPAQILPPPPPPIDPKSRPSSRSRSRSGSTLFPKDERPIDVDFDEVPIAGMASSDLPDVAHAIKTLREVQTVNAELLEERRRNKNLLAQFSALNTAHDSLKLKHEASRQDVESAQHRTEEQAQELVCVKEELKSVSDALQSTNAALVSAQGEIAATKADRDSLQIKLSAEEERGRTKLERIRKGISELAESYVALRTSSQEIQAAYIASQNTVAELREARQGVADKLEAIEPLLNDEGQYSRSVEVKLLVGELNEELQNSRRVVDLLRDKLHHISSQLAEAQGRVRELEGDERRALLESLRSGDVDSTKNTEALGCKMDTLLERLVMRERETIDAFAEAAKHESRFNIAQTQVANLEAELKSLRECNDANCKLELRVEDLLRKTAELEDSLSETTKNLIAAQGALLQLKSENASLGTQFSDAHTSFVKTNETRDIEMKSLRETHTAELTTMKKEVADAEESRRLTELRIAVLQERFDAQGLTLRLTKEQSGELQERLQASETALDKTRESITVKTEEIKALNRDFTQKSDELRQAENQLAKLQERFGAQNTSLKKAEQHTGELQTMNATLEAALASAQTALAAARQDLLEGRAALVNASLDWEKRLERSEDSRKVIEAAEQRALDADRTAKLVDLIDEMKQRAARLEEEKARNMDIGKDVQDGRVRELTEQVEQLRADAGKLKARYEANELSDSEKDFVGWLLKLSSSLHEQEDVAKDNELRRRENMITKLQTKIRELESTLARLLKQKDKDSGAASKSIINPNVWMTSSPDGPTEQTPDPAGGPAPIQGNMSMALGTAESTTGAPSKHTQMLRSTSGSAFSKLSAPADAIPAPKTANPKPNANAIKVGCAVPNPQARQKTFRDLDGISSMDDLDSDEVEVVWRVADFAETDSAFKPQ</sequence>
<feature type="region of interest" description="Disordered" evidence="2">
    <location>
        <begin position="873"/>
        <end position="944"/>
    </location>
</feature>
<feature type="compositionally biased region" description="Polar residues" evidence="2">
    <location>
        <begin position="924"/>
        <end position="944"/>
    </location>
</feature>
<comment type="caution">
    <text evidence="3">The sequence shown here is derived from an EMBL/GenBank/DDBJ whole genome shotgun (WGS) entry which is preliminary data.</text>
</comment>
<evidence type="ECO:0000313" key="4">
    <source>
        <dbReference type="Proteomes" id="UP000775547"/>
    </source>
</evidence>